<dbReference type="Proteomes" id="UP000193067">
    <property type="component" value="Unassembled WGS sequence"/>
</dbReference>
<feature type="compositionally biased region" description="Basic residues" evidence="1">
    <location>
        <begin position="410"/>
        <end position="419"/>
    </location>
</feature>
<feature type="region of interest" description="Disordered" evidence="1">
    <location>
        <begin position="326"/>
        <end position="368"/>
    </location>
</feature>
<feature type="compositionally biased region" description="Pro residues" evidence="1">
    <location>
        <begin position="504"/>
        <end position="513"/>
    </location>
</feature>
<evidence type="ECO:0000256" key="2">
    <source>
        <dbReference type="SAM" id="Phobius"/>
    </source>
</evidence>
<feature type="compositionally biased region" description="Low complexity" evidence="1">
    <location>
        <begin position="330"/>
        <end position="341"/>
    </location>
</feature>
<dbReference type="OrthoDB" id="3265715at2759"/>
<dbReference type="STRING" id="1353009.A0A1Y2IRR5"/>
<feature type="region of interest" description="Disordered" evidence="1">
    <location>
        <begin position="410"/>
        <end position="454"/>
    </location>
</feature>
<feature type="region of interest" description="Disordered" evidence="1">
    <location>
        <begin position="487"/>
        <end position="523"/>
    </location>
</feature>
<dbReference type="EMBL" id="KZ084099">
    <property type="protein sequence ID" value="OSD03777.1"/>
    <property type="molecule type" value="Genomic_DNA"/>
</dbReference>
<gene>
    <name evidence="3" type="ORF">PYCCODRAFT_1424462</name>
</gene>
<feature type="transmembrane region" description="Helical" evidence="2">
    <location>
        <begin position="377"/>
        <end position="403"/>
    </location>
</feature>
<feature type="region of interest" description="Disordered" evidence="1">
    <location>
        <begin position="131"/>
        <end position="212"/>
    </location>
</feature>
<organism evidence="3 4">
    <name type="scientific">Trametes coccinea (strain BRFM310)</name>
    <name type="common">Pycnoporus coccineus</name>
    <dbReference type="NCBI Taxonomy" id="1353009"/>
    <lineage>
        <taxon>Eukaryota</taxon>
        <taxon>Fungi</taxon>
        <taxon>Dikarya</taxon>
        <taxon>Basidiomycota</taxon>
        <taxon>Agaricomycotina</taxon>
        <taxon>Agaricomycetes</taxon>
        <taxon>Polyporales</taxon>
        <taxon>Polyporaceae</taxon>
        <taxon>Trametes</taxon>
    </lineage>
</organism>
<keyword evidence="2" id="KW-1133">Transmembrane helix</keyword>
<proteinExistence type="predicted"/>
<feature type="compositionally biased region" description="Polar residues" evidence="1">
    <location>
        <begin position="203"/>
        <end position="212"/>
    </location>
</feature>
<keyword evidence="4" id="KW-1185">Reference proteome</keyword>
<evidence type="ECO:0000313" key="3">
    <source>
        <dbReference type="EMBL" id="OSD03777.1"/>
    </source>
</evidence>
<feature type="compositionally biased region" description="Polar residues" evidence="1">
    <location>
        <begin position="579"/>
        <end position="589"/>
    </location>
</feature>
<feature type="compositionally biased region" description="Low complexity" evidence="1">
    <location>
        <begin position="353"/>
        <end position="368"/>
    </location>
</feature>
<reference evidence="3 4" key="1">
    <citation type="journal article" date="2015" name="Biotechnol. Biofuels">
        <title>Enhanced degradation of softwood versus hardwood by the white-rot fungus Pycnoporus coccineus.</title>
        <authorList>
            <person name="Couturier M."/>
            <person name="Navarro D."/>
            <person name="Chevret D."/>
            <person name="Henrissat B."/>
            <person name="Piumi F."/>
            <person name="Ruiz-Duenas F.J."/>
            <person name="Martinez A.T."/>
            <person name="Grigoriev I.V."/>
            <person name="Riley R."/>
            <person name="Lipzen A."/>
            <person name="Berrin J.G."/>
            <person name="Master E.R."/>
            <person name="Rosso M.N."/>
        </authorList>
    </citation>
    <scope>NUCLEOTIDE SEQUENCE [LARGE SCALE GENOMIC DNA]</scope>
    <source>
        <strain evidence="3 4">BRFM310</strain>
    </source>
</reference>
<feature type="compositionally biased region" description="Basic and acidic residues" evidence="1">
    <location>
        <begin position="625"/>
        <end position="642"/>
    </location>
</feature>
<keyword evidence="2" id="KW-0472">Membrane</keyword>
<feature type="region of interest" description="Disordered" evidence="1">
    <location>
        <begin position="544"/>
        <end position="651"/>
    </location>
</feature>
<feature type="compositionally biased region" description="Pro residues" evidence="1">
    <location>
        <begin position="546"/>
        <end position="556"/>
    </location>
</feature>
<sequence>MEVSRKCMGVPRAICIRRAQLNTENSTHASQSCICAGPQKALDTEITHGQVNDAARTTPKTYQLPLVVDPEFPGTFLRLSPARESLAMSYASAVNITVDDASSLIVYTPASSWHASSVPCSSCLSPDPEDAYQGTWHDGTHIIPTVDADDLPPSRETNTGSGKDADDGGDKDKDKDKGKDADDEHRKKRRRTRSGGLRRQDPSNDSTDNPFFTSNFDSDDAGFVDKPVLAEFNFTGSAIFVYALVPLAAAHTNSTPTFVNLTFLLDSHPSGTYQHLGTPSGDGFLPSQLVFNKDGLPEQPHSLSIQVGPDSVLLLDYIVYTQGTTGSGGTSSNDTVSSRSSAPGAQETGSGTGSSAPSGGPGTASLSTSQVKSRNNIATFAGAVGGSVGLLAVLALSLAISIYRRRARAARRDRHRRAQSRPNSDFDGESFHTDASEDSPPMQGPTPFVPRYFPGTVVPAPPPPYSPPSEQTAALLAAASPISSPLWAPPRLPGSGEDVTYADQPPPTPPPLPEDGLDDYFAPPSFQIAISSPIPAILAGYSPVPTTSPPASPTPVPRHSNGPESRGVYATVPPHSRSRANSDAQSQRSDWSDRPPSFASQAPPLIPLSLSPQEGSQAGANSMESTHREQGQEQGRTADGDRQSIMSTRSR</sequence>
<feature type="compositionally biased region" description="Basic and acidic residues" evidence="1">
    <location>
        <begin position="163"/>
        <end position="185"/>
    </location>
</feature>
<keyword evidence="2" id="KW-0812">Transmembrane</keyword>
<feature type="compositionally biased region" description="Polar residues" evidence="1">
    <location>
        <begin position="610"/>
        <end position="624"/>
    </location>
</feature>
<name>A0A1Y2IRR5_TRAC3</name>
<protein>
    <submittedName>
        <fullName evidence="3">Uncharacterized protein</fullName>
    </submittedName>
</protein>
<dbReference type="AlphaFoldDB" id="A0A1Y2IRR5"/>
<accession>A0A1Y2IRR5</accession>
<evidence type="ECO:0000256" key="1">
    <source>
        <dbReference type="SAM" id="MobiDB-lite"/>
    </source>
</evidence>
<evidence type="ECO:0000313" key="4">
    <source>
        <dbReference type="Proteomes" id="UP000193067"/>
    </source>
</evidence>